<name>A0A3N4LAS6_9PEZI</name>
<sequence>MIFESEGSYETMFLQDPPPGAVSFTRRPTSTMLNWFRSTPICLRKILYDCTSPRQRRFYPKLETLRETIADQTRHPWSPIYRSFDSSQTSNLWQMQVDAGELPAAFTDLYGKYSQTFEAFMRDFKSRSKGRKEKAEETSTMEAGDTKHEIKTPGDAKEEDFKEIKTTGVRVKDAEQKETQAEISRLMSHIGNWHEAKTGCYCVLPPEDIWMSIEHIAENTWRRKRAHH</sequence>
<evidence type="ECO:0000313" key="3">
    <source>
        <dbReference type="Proteomes" id="UP000267821"/>
    </source>
</evidence>
<evidence type="ECO:0000256" key="1">
    <source>
        <dbReference type="SAM" id="MobiDB-lite"/>
    </source>
</evidence>
<feature type="compositionally biased region" description="Basic and acidic residues" evidence="1">
    <location>
        <begin position="144"/>
        <end position="158"/>
    </location>
</feature>
<proteinExistence type="predicted"/>
<accession>A0A3N4LAS6</accession>
<dbReference type="EMBL" id="ML121580">
    <property type="protein sequence ID" value="RPB19960.1"/>
    <property type="molecule type" value="Genomic_DNA"/>
</dbReference>
<organism evidence="2 3">
    <name type="scientific">Terfezia boudieri ATCC MYA-4762</name>
    <dbReference type="NCBI Taxonomy" id="1051890"/>
    <lineage>
        <taxon>Eukaryota</taxon>
        <taxon>Fungi</taxon>
        <taxon>Dikarya</taxon>
        <taxon>Ascomycota</taxon>
        <taxon>Pezizomycotina</taxon>
        <taxon>Pezizomycetes</taxon>
        <taxon>Pezizales</taxon>
        <taxon>Pezizaceae</taxon>
        <taxon>Terfezia</taxon>
    </lineage>
</organism>
<feature type="region of interest" description="Disordered" evidence="1">
    <location>
        <begin position="128"/>
        <end position="158"/>
    </location>
</feature>
<dbReference type="AlphaFoldDB" id="A0A3N4LAS6"/>
<keyword evidence="3" id="KW-1185">Reference proteome</keyword>
<evidence type="ECO:0000313" key="2">
    <source>
        <dbReference type="EMBL" id="RPB19960.1"/>
    </source>
</evidence>
<dbReference type="InParanoid" id="A0A3N4LAS6"/>
<dbReference type="Proteomes" id="UP000267821">
    <property type="component" value="Unassembled WGS sequence"/>
</dbReference>
<gene>
    <name evidence="2" type="ORF">L211DRAFT_579562</name>
</gene>
<reference evidence="2 3" key="1">
    <citation type="journal article" date="2018" name="Nat. Ecol. Evol.">
        <title>Pezizomycetes genomes reveal the molecular basis of ectomycorrhizal truffle lifestyle.</title>
        <authorList>
            <person name="Murat C."/>
            <person name="Payen T."/>
            <person name="Noel B."/>
            <person name="Kuo A."/>
            <person name="Morin E."/>
            <person name="Chen J."/>
            <person name="Kohler A."/>
            <person name="Krizsan K."/>
            <person name="Balestrini R."/>
            <person name="Da Silva C."/>
            <person name="Montanini B."/>
            <person name="Hainaut M."/>
            <person name="Levati E."/>
            <person name="Barry K.W."/>
            <person name="Belfiori B."/>
            <person name="Cichocki N."/>
            <person name="Clum A."/>
            <person name="Dockter R.B."/>
            <person name="Fauchery L."/>
            <person name="Guy J."/>
            <person name="Iotti M."/>
            <person name="Le Tacon F."/>
            <person name="Lindquist E.A."/>
            <person name="Lipzen A."/>
            <person name="Malagnac F."/>
            <person name="Mello A."/>
            <person name="Molinier V."/>
            <person name="Miyauchi S."/>
            <person name="Poulain J."/>
            <person name="Riccioni C."/>
            <person name="Rubini A."/>
            <person name="Sitrit Y."/>
            <person name="Splivallo R."/>
            <person name="Traeger S."/>
            <person name="Wang M."/>
            <person name="Zifcakova L."/>
            <person name="Wipf D."/>
            <person name="Zambonelli A."/>
            <person name="Paolocci F."/>
            <person name="Nowrousian M."/>
            <person name="Ottonello S."/>
            <person name="Baldrian P."/>
            <person name="Spatafora J.W."/>
            <person name="Henrissat B."/>
            <person name="Nagy L.G."/>
            <person name="Aury J.M."/>
            <person name="Wincker P."/>
            <person name="Grigoriev I.V."/>
            <person name="Bonfante P."/>
            <person name="Martin F.M."/>
        </authorList>
    </citation>
    <scope>NUCLEOTIDE SEQUENCE [LARGE SCALE GENOMIC DNA]</scope>
    <source>
        <strain evidence="2 3">ATCC MYA-4762</strain>
    </source>
</reference>
<protein>
    <submittedName>
        <fullName evidence="2">Uncharacterized protein</fullName>
    </submittedName>
</protein>